<dbReference type="Proteomes" id="UP000664398">
    <property type="component" value="Unassembled WGS sequence"/>
</dbReference>
<dbReference type="EMBL" id="JAGDYL010000005">
    <property type="protein sequence ID" value="MBO1804486.1"/>
    <property type="molecule type" value="Genomic_DNA"/>
</dbReference>
<dbReference type="AlphaFoldDB" id="A0A939RY45"/>
<name>A0A939RY45_9MICO</name>
<accession>A0A939RY45</accession>
<dbReference type="RefSeq" id="WP_208044967.1">
    <property type="nucleotide sequence ID" value="NZ_JAGDYL010000005.1"/>
</dbReference>
<reference evidence="1" key="1">
    <citation type="submission" date="2021-03" db="EMBL/GenBank/DDBJ databases">
        <title>Leucobacter chromiisoli sp. nov., isolated from chromium-containing soil of chemical plant.</title>
        <authorList>
            <person name="Xu Z."/>
        </authorList>
    </citation>
    <scope>NUCLEOTIDE SEQUENCE</scope>
    <source>
        <strain evidence="1">A2</strain>
    </source>
</reference>
<protein>
    <submittedName>
        <fullName evidence="1">Uncharacterized protein</fullName>
    </submittedName>
</protein>
<gene>
    <name evidence="1" type="ORF">J4H91_04030</name>
</gene>
<proteinExistence type="predicted"/>
<keyword evidence="2" id="KW-1185">Reference proteome</keyword>
<organism evidence="1 2">
    <name type="scientific">Leucobacter ruminantium</name>
    <dbReference type="NCBI Taxonomy" id="1289170"/>
    <lineage>
        <taxon>Bacteria</taxon>
        <taxon>Bacillati</taxon>
        <taxon>Actinomycetota</taxon>
        <taxon>Actinomycetes</taxon>
        <taxon>Micrococcales</taxon>
        <taxon>Microbacteriaceae</taxon>
        <taxon>Leucobacter</taxon>
    </lineage>
</organism>
<evidence type="ECO:0000313" key="2">
    <source>
        <dbReference type="Proteomes" id="UP000664398"/>
    </source>
</evidence>
<sequence>MHTTPALAAAGEIITVSGYPLVKPVTIEYAYPDTENHGTGWLLSISQAVAILDAWKHAPRGDSDVVREWCYSAAGLFVTALYIDGDVVLSLWESAAGSDGTDRYATATMPFDFETTEATR</sequence>
<evidence type="ECO:0000313" key="1">
    <source>
        <dbReference type="EMBL" id="MBO1804486.1"/>
    </source>
</evidence>
<comment type="caution">
    <text evidence="1">The sequence shown here is derived from an EMBL/GenBank/DDBJ whole genome shotgun (WGS) entry which is preliminary data.</text>
</comment>